<dbReference type="Gene3D" id="3.90.550.10">
    <property type="entry name" value="Spore Coat Polysaccharide Biosynthesis Protein SpsA, Chain A"/>
    <property type="match status" value="1"/>
</dbReference>
<dbReference type="InterPro" id="IPR029044">
    <property type="entry name" value="Nucleotide-diphossugar_trans"/>
</dbReference>
<proteinExistence type="predicted"/>
<protein>
    <recommendedName>
        <fullName evidence="2">Glycosyltransferase 2-like domain-containing protein</fullName>
    </recommendedName>
</protein>
<dbReference type="AlphaFoldDB" id="A0A0F8YG29"/>
<dbReference type="EMBL" id="LAZR01069811">
    <property type="protein sequence ID" value="KKK46976.1"/>
    <property type="molecule type" value="Genomic_DNA"/>
</dbReference>
<gene>
    <name evidence="1" type="ORF">LCGC14_3159880</name>
</gene>
<accession>A0A0F8YG29</accession>
<sequence>MTEIWNGRLAVVSATLESTDLIRKCTTSWAQRSDGDYPTYTVKGRCGVVPLFAEGLARALRDTKADIIACLHDDVEIKENAWDRQVIEFFDAHPACGLLGFGGGTGLGSADIYHCNYNPMQLARQDFVSNMDDAEVHGRRARLVPDPDETHLYAAERVACLDGFSQIGRRGFWQGRLRQPHPTIRQADDQTNLFERLTDLGLVHHAYDAALG</sequence>
<organism evidence="1">
    <name type="scientific">marine sediment metagenome</name>
    <dbReference type="NCBI Taxonomy" id="412755"/>
    <lineage>
        <taxon>unclassified sequences</taxon>
        <taxon>metagenomes</taxon>
        <taxon>ecological metagenomes</taxon>
    </lineage>
</organism>
<comment type="caution">
    <text evidence="1">The sequence shown here is derived from an EMBL/GenBank/DDBJ whole genome shotgun (WGS) entry which is preliminary data.</text>
</comment>
<name>A0A0F8YG29_9ZZZZ</name>
<evidence type="ECO:0008006" key="2">
    <source>
        <dbReference type="Google" id="ProtNLM"/>
    </source>
</evidence>
<evidence type="ECO:0000313" key="1">
    <source>
        <dbReference type="EMBL" id="KKK46976.1"/>
    </source>
</evidence>
<dbReference type="SUPFAM" id="SSF53448">
    <property type="entry name" value="Nucleotide-diphospho-sugar transferases"/>
    <property type="match status" value="1"/>
</dbReference>
<reference evidence="1" key="1">
    <citation type="journal article" date="2015" name="Nature">
        <title>Complex archaea that bridge the gap between prokaryotes and eukaryotes.</title>
        <authorList>
            <person name="Spang A."/>
            <person name="Saw J.H."/>
            <person name="Jorgensen S.L."/>
            <person name="Zaremba-Niedzwiedzka K."/>
            <person name="Martijn J."/>
            <person name="Lind A.E."/>
            <person name="van Eijk R."/>
            <person name="Schleper C."/>
            <person name="Guy L."/>
            <person name="Ettema T.J."/>
        </authorList>
    </citation>
    <scope>NUCLEOTIDE SEQUENCE</scope>
</reference>
<feature type="non-terminal residue" evidence="1">
    <location>
        <position position="212"/>
    </location>
</feature>